<feature type="compositionally biased region" description="Basic and acidic residues" evidence="1">
    <location>
        <begin position="1"/>
        <end position="36"/>
    </location>
</feature>
<evidence type="ECO:0000313" key="2">
    <source>
        <dbReference type="EMBL" id="KAH0566913.1"/>
    </source>
</evidence>
<feature type="compositionally biased region" description="Basic and acidic residues" evidence="1">
    <location>
        <begin position="47"/>
        <end position="73"/>
    </location>
</feature>
<evidence type="ECO:0000256" key="1">
    <source>
        <dbReference type="SAM" id="MobiDB-lite"/>
    </source>
</evidence>
<organism evidence="2 3">
    <name type="scientific">Cotesia glomerata</name>
    <name type="common">Lepidopteran parasitic wasp</name>
    <name type="synonym">Apanteles glomeratus</name>
    <dbReference type="NCBI Taxonomy" id="32391"/>
    <lineage>
        <taxon>Eukaryota</taxon>
        <taxon>Metazoa</taxon>
        <taxon>Ecdysozoa</taxon>
        <taxon>Arthropoda</taxon>
        <taxon>Hexapoda</taxon>
        <taxon>Insecta</taxon>
        <taxon>Pterygota</taxon>
        <taxon>Neoptera</taxon>
        <taxon>Endopterygota</taxon>
        <taxon>Hymenoptera</taxon>
        <taxon>Apocrita</taxon>
        <taxon>Ichneumonoidea</taxon>
        <taxon>Braconidae</taxon>
        <taxon>Microgastrinae</taxon>
        <taxon>Cotesia</taxon>
    </lineage>
</organism>
<evidence type="ECO:0000313" key="3">
    <source>
        <dbReference type="Proteomes" id="UP000826195"/>
    </source>
</evidence>
<dbReference type="EMBL" id="JAHXZJ010000001">
    <property type="protein sequence ID" value="KAH0566913.1"/>
    <property type="molecule type" value="Genomic_DNA"/>
</dbReference>
<feature type="region of interest" description="Disordered" evidence="1">
    <location>
        <begin position="1"/>
        <end position="131"/>
    </location>
</feature>
<feature type="compositionally biased region" description="Acidic residues" evidence="1">
    <location>
        <begin position="74"/>
        <end position="131"/>
    </location>
</feature>
<dbReference type="AlphaFoldDB" id="A0AAV7IQ80"/>
<reference evidence="2 3" key="1">
    <citation type="journal article" date="2021" name="J. Hered.">
        <title>A chromosome-level genome assembly of the parasitoid wasp, Cotesia glomerata (Hymenoptera: Braconidae).</title>
        <authorList>
            <person name="Pinto B.J."/>
            <person name="Weis J.J."/>
            <person name="Gamble T."/>
            <person name="Ode P.J."/>
            <person name="Paul R."/>
            <person name="Zaspel J.M."/>
        </authorList>
    </citation>
    <scope>NUCLEOTIDE SEQUENCE [LARGE SCALE GENOMIC DNA]</scope>
    <source>
        <strain evidence="2">CgM1</strain>
    </source>
</reference>
<sequence>MSTNDKEAVNVEKKTENDKPTEDAKCELKGIKRAAEKSSSIVFYAIDSRKRAERLPNQHEKNEDTKKPKRQENGDDNEVDTEDNEENEDEDEDEDEADEDDVPDDDGDDDDDDDAEDDDENLEDVANDGDA</sequence>
<accession>A0AAV7IQ80</accession>
<keyword evidence="3" id="KW-1185">Reference proteome</keyword>
<proteinExistence type="predicted"/>
<name>A0AAV7IQ80_COTGL</name>
<protein>
    <submittedName>
        <fullName evidence="2">Uncharacterized protein</fullName>
    </submittedName>
</protein>
<dbReference type="Proteomes" id="UP000826195">
    <property type="component" value="Unassembled WGS sequence"/>
</dbReference>
<comment type="caution">
    <text evidence="2">The sequence shown here is derived from an EMBL/GenBank/DDBJ whole genome shotgun (WGS) entry which is preliminary data.</text>
</comment>
<gene>
    <name evidence="2" type="ORF">KQX54_005352</name>
</gene>